<keyword evidence="10" id="KW-1185">Reference proteome</keyword>
<name>A0A318JEP5_9NEIS</name>
<keyword evidence="5 7" id="KW-0862">Zinc</keyword>
<dbReference type="AlphaFoldDB" id="A0A318JEP5"/>
<evidence type="ECO:0000256" key="2">
    <source>
        <dbReference type="ARBA" id="ARBA00022670"/>
    </source>
</evidence>
<evidence type="ECO:0000256" key="3">
    <source>
        <dbReference type="ARBA" id="ARBA00022723"/>
    </source>
</evidence>
<dbReference type="PANTHER" id="PTHR11804:SF84">
    <property type="entry name" value="SACCHAROLYSIN"/>
    <property type="match status" value="1"/>
</dbReference>
<dbReference type="InterPro" id="IPR024077">
    <property type="entry name" value="Neurolysin/TOP_dom2"/>
</dbReference>
<keyword evidence="4 7" id="KW-0378">Hydrolase</keyword>
<dbReference type="GO" id="GO:0004222">
    <property type="term" value="F:metalloendopeptidase activity"/>
    <property type="evidence" value="ECO:0007669"/>
    <property type="project" value="InterPro"/>
</dbReference>
<keyword evidence="2 7" id="KW-0645">Protease</keyword>
<dbReference type="Gene3D" id="3.40.390.10">
    <property type="entry name" value="Collagenase (Catalytic Domain)"/>
    <property type="match status" value="1"/>
</dbReference>
<gene>
    <name evidence="9" type="ORF">DFR38_10998</name>
</gene>
<dbReference type="InterPro" id="IPR001567">
    <property type="entry name" value="Pept_M3A_M3B_dom"/>
</dbReference>
<dbReference type="InterPro" id="IPR045090">
    <property type="entry name" value="Pept_M3A_M3B"/>
</dbReference>
<sequence>MQHPRDFFRQLNQQYLAVHRAKEALFWSTYMGTSDDHAGFGRAETAYKDFISSPERLQQTRAMLEAARALPADAEQAGLLHGLQGWLALFESNIIDNDVARQHMARLIEMEAALFARRQSYRLRHRNEHGQWEDATLGTLLTNMATNPDEACRKSSHEALLQLEQWVLDNGLLDIVRQRNAFARALGYRDYFDYKVQKNERMTPEALFAILDDFEQRTRQVNENALKQLASNKGASALEAWNLRHHMSGDVTRQMDPYLPFAKAVERWLESFRRLGIQYRGALLQLDLIERKGKYQNGFCHGPQPSYVDEQGRWVPAHINFTSNAAPDQVGSGDRAINTLFHEGGHAAHFANVTQNAPCFSQEFAPTSMAYAETQSMFCDSLLGDADWLARHARNRQGEAMPEALIRAGIEASQPYRAFMERMILLVGYFEAALYQLPDDQLSAGQVLQLARSSEQRILGIACSPRPLLAIPHLLNQESAASYHGYLLANMAVYQTRAHFLRQYGYLTDNPAIGPALAEHYWGPGNSISHDATLQSLTGEPFNARYLADECNRSVEQAWADARQQMAAAASRPYPEPAATGLDARIRLVHGDALIADNSQGDAAMCRQFEQWVATHYPASIT</sequence>
<dbReference type="EMBL" id="QJKC01000009">
    <property type="protein sequence ID" value="PXX46256.1"/>
    <property type="molecule type" value="Genomic_DNA"/>
</dbReference>
<dbReference type="OrthoDB" id="9773538at2"/>
<dbReference type="GO" id="GO:0006518">
    <property type="term" value="P:peptide metabolic process"/>
    <property type="evidence" value="ECO:0007669"/>
    <property type="project" value="TreeGrafter"/>
</dbReference>
<evidence type="ECO:0000256" key="1">
    <source>
        <dbReference type="ARBA" id="ARBA00006040"/>
    </source>
</evidence>
<dbReference type="GO" id="GO:0006508">
    <property type="term" value="P:proteolysis"/>
    <property type="evidence" value="ECO:0007669"/>
    <property type="project" value="UniProtKB-KW"/>
</dbReference>
<evidence type="ECO:0000259" key="8">
    <source>
        <dbReference type="Pfam" id="PF01432"/>
    </source>
</evidence>
<comment type="cofactor">
    <cofactor evidence="7">
        <name>Zn(2+)</name>
        <dbReference type="ChEBI" id="CHEBI:29105"/>
    </cofactor>
    <text evidence="7">Binds 1 zinc ion.</text>
</comment>
<evidence type="ECO:0000313" key="9">
    <source>
        <dbReference type="EMBL" id="PXX46256.1"/>
    </source>
</evidence>
<keyword evidence="6 7" id="KW-0482">Metalloprotease</keyword>
<proteinExistence type="inferred from homology"/>
<comment type="similarity">
    <text evidence="1 7">Belongs to the peptidase M3 family.</text>
</comment>
<organism evidence="9 10">
    <name type="scientific">Aquitalea magnusonii</name>
    <dbReference type="NCBI Taxonomy" id="332411"/>
    <lineage>
        <taxon>Bacteria</taxon>
        <taxon>Pseudomonadati</taxon>
        <taxon>Pseudomonadota</taxon>
        <taxon>Betaproteobacteria</taxon>
        <taxon>Neisseriales</taxon>
        <taxon>Chromobacteriaceae</taxon>
        <taxon>Aquitalea</taxon>
    </lineage>
</organism>
<evidence type="ECO:0000256" key="7">
    <source>
        <dbReference type="RuleBase" id="RU003435"/>
    </source>
</evidence>
<dbReference type="Gene3D" id="1.10.1370.10">
    <property type="entry name" value="Neurolysin, domain 3"/>
    <property type="match status" value="2"/>
</dbReference>
<evidence type="ECO:0000256" key="4">
    <source>
        <dbReference type="ARBA" id="ARBA00022801"/>
    </source>
</evidence>
<dbReference type="SUPFAM" id="SSF55486">
    <property type="entry name" value="Metalloproteases ('zincins'), catalytic domain"/>
    <property type="match status" value="1"/>
</dbReference>
<keyword evidence="3 7" id="KW-0479">Metal-binding</keyword>
<evidence type="ECO:0000256" key="6">
    <source>
        <dbReference type="ARBA" id="ARBA00023049"/>
    </source>
</evidence>
<reference evidence="9 10" key="1">
    <citation type="submission" date="2018-05" db="EMBL/GenBank/DDBJ databases">
        <title>Genomic Encyclopedia of Type Strains, Phase IV (KMG-IV): sequencing the most valuable type-strain genomes for metagenomic binning, comparative biology and taxonomic classification.</title>
        <authorList>
            <person name="Goeker M."/>
        </authorList>
    </citation>
    <scope>NUCLEOTIDE SEQUENCE [LARGE SCALE GENOMIC DNA]</scope>
    <source>
        <strain evidence="9 10">DSM 25134</strain>
    </source>
</reference>
<feature type="domain" description="Peptidase M3A/M3B catalytic" evidence="8">
    <location>
        <begin position="144"/>
        <end position="550"/>
    </location>
</feature>
<comment type="caution">
    <text evidence="9">The sequence shown here is derived from an EMBL/GenBank/DDBJ whole genome shotgun (WGS) entry which is preliminary data.</text>
</comment>
<dbReference type="Pfam" id="PF01432">
    <property type="entry name" value="Peptidase_M3"/>
    <property type="match status" value="1"/>
</dbReference>
<dbReference type="RefSeq" id="WP_059286250.1">
    <property type="nucleotide sequence ID" value="NZ_LNQU01000067.1"/>
</dbReference>
<evidence type="ECO:0000313" key="10">
    <source>
        <dbReference type="Proteomes" id="UP000248395"/>
    </source>
</evidence>
<dbReference type="InterPro" id="IPR024079">
    <property type="entry name" value="MetalloPept_cat_dom_sf"/>
</dbReference>
<dbReference type="GO" id="GO:0046872">
    <property type="term" value="F:metal ion binding"/>
    <property type="evidence" value="ECO:0007669"/>
    <property type="project" value="UniProtKB-UniRule"/>
</dbReference>
<dbReference type="PANTHER" id="PTHR11804">
    <property type="entry name" value="PROTEASE M3 THIMET OLIGOPEPTIDASE-RELATED"/>
    <property type="match status" value="1"/>
</dbReference>
<accession>A0A318JEP5</accession>
<dbReference type="Proteomes" id="UP000248395">
    <property type="component" value="Unassembled WGS sequence"/>
</dbReference>
<protein>
    <submittedName>
        <fullName evidence="9">Oligoendopeptidase F</fullName>
    </submittedName>
</protein>
<evidence type="ECO:0000256" key="5">
    <source>
        <dbReference type="ARBA" id="ARBA00022833"/>
    </source>
</evidence>